<dbReference type="HOGENOM" id="CLU_792161_0_0_1"/>
<dbReference type="InterPro" id="IPR011993">
    <property type="entry name" value="PH-like_dom_sf"/>
</dbReference>
<dbReference type="Ensembl" id="ENSDART00000153191.2">
    <property type="protein sequence ID" value="ENSDARP00000127305.1"/>
    <property type="gene ID" value="ENSDARG00000079227.6"/>
</dbReference>
<evidence type="ECO:0000256" key="1">
    <source>
        <dbReference type="SAM" id="MobiDB-lite"/>
    </source>
</evidence>
<evidence type="ECO:0000313" key="6">
    <source>
        <dbReference type="ZFIN" id="ZDB-GENE-080204-50"/>
    </source>
</evidence>
<evidence type="ECO:0000259" key="2">
    <source>
        <dbReference type="PROSITE" id="PS50003"/>
    </source>
</evidence>
<dbReference type="CTD" id="100136845"/>
<dbReference type="Proteomes" id="UP000000437">
    <property type="component" value="Chromosome 12"/>
</dbReference>
<dbReference type="GeneTree" id="ENSGT00390000006729"/>
<dbReference type="PaxDb" id="7955-ENSDARP00000127305"/>
<dbReference type="EMBL" id="CU695011">
    <property type="status" value="NOT_ANNOTATED_CDS"/>
    <property type="molecule type" value="Genomic_DNA"/>
</dbReference>
<accession>E7FH30</accession>
<dbReference type="PANTHER" id="PTHR47014">
    <property type="entry name" value="PLECKSTRIN HOMOLOGY DOMAIN-CONTAINING FAMILY S MEMBER 1"/>
    <property type="match status" value="1"/>
</dbReference>
<feature type="region of interest" description="Disordered" evidence="1">
    <location>
        <begin position="154"/>
        <end position="239"/>
    </location>
</feature>
<protein>
    <submittedName>
        <fullName evidence="3">Pleckstrin homology domain containing, family S member 1</fullName>
    </submittedName>
    <submittedName>
        <fullName evidence="5">Pleckstrin homology domain-containing family S member 1 isoform X1</fullName>
    </submittedName>
</protein>
<accession>A0A8M2B2X9</accession>
<dbReference type="GeneID" id="100136845"/>
<dbReference type="PROSITE" id="PS50003">
    <property type="entry name" value="PH_DOMAIN"/>
    <property type="match status" value="1"/>
</dbReference>
<dbReference type="Pfam" id="PF00169">
    <property type="entry name" value="PH"/>
    <property type="match status" value="1"/>
</dbReference>
<keyword evidence="4" id="KW-1185">Reference proteome</keyword>
<feature type="domain" description="PH" evidence="2">
    <location>
        <begin position="21"/>
        <end position="145"/>
    </location>
</feature>
<reference evidence="5" key="3">
    <citation type="submission" date="2025-04" db="UniProtKB">
        <authorList>
            <consortium name="RefSeq"/>
        </authorList>
    </citation>
    <scope>IDENTIFICATION</scope>
    <source>
        <strain evidence="5">Tuebingen</strain>
    </source>
</reference>
<dbReference type="PANTHER" id="PTHR47014:SF1">
    <property type="entry name" value="PLECKSTRIN HOMOLOGY DOMAIN-CONTAINING FAMILY S MEMBER 1"/>
    <property type="match status" value="1"/>
</dbReference>
<dbReference type="AGR" id="ZFIN:ZDB-GENE-080204-50"/>
<gene>
    <name evidence="5 6" type="primary">plekhs1.1</name>
    <name evidence="5" type="synonym">plekhs1</name>
    <name evidence="5" type="synonym">zgc:172140</name>
</gene>
<dbReference type="ZFIN" id="ZDB-GENE-080204-50">
    <property type="gene designation" value="plekhs1.1"/>
</dbReference>
<dbReference type="SUPFAM" id="SSF50729">
    <property type="entry name" value="PH domain-like"/>
    <property type="match status" value="1"/>
</dbReference>
<dbReference type="ExpressionAtlas" id="E7FH30">
    <property type="expression patterns" value="differential"/>
</dbReference>
<name>E7FH30_DANRE</name>
<organism evidence="3">
    <name type="scientific">Danio rerio</name>
    <name type="common">Zebrafish</name>
    <name type="synonym">Brachydanio rerio</name>
    <dbReference type="NCBI Taxonomy" id="7955"/>
    <lineage>
        <taxon>Eukaryota</taxon>
        <taxon>Metazoa</taxon>
        <taxon>Chordata</taxon>
        <taxon>Craniata</taxon>
        <taxon>Vertebrata</taxon>
        <taxon>Euteleostomi</taxon>
        <taxon>Actinopterygii</taxon>
        <taxon>Neopterygii</taxon>
        <taxon>Teleostei</taxon>
        <taxon>Ostariophysi</taxon>
        <taxon>Cypriniformes</taxon>
        <taxon>Danionidae</taxon>
        <taxon>Danioninae</taxon>
        <taxon>Danio</taxon>
    </lineage>
</organism>
<dbReference type="eggNOG" id="ENOG502RDEC">
    <property type="taxonomic scope" value="Eukaryota"/>
</dbReference>
<reference evidence="3" key="2">
    <citation type="submission" date="2013-09" db="UniProtKB">
        <authorList>
            <consortium name="Ensembl"/>
        </authorList>
    </citation>
    <scope>IDENTIFICATION</scope>
    <source>
        <strain evidence="3">Tuebingen</strain>
    </source>
</reference>
<feature type="compositionally biased region" description="Acidic residues" evidence="1">
    <location>
        <begin position="216"/>
        <end position="231"/>
    </location>
</feature>
<dbReference type="Gene3D" id="2.30.29.30">
    <property type="entry name" value="Pleckstrin-homology domain (PH domain)/Phosphotyrosine-binding domain (PTB)"/>
    <property type="match status" value="1"/>
</dbReference>
<dbReference type="SMART" id="SM00233">
    <property type="entry name" value="PH"/>
    <property type="match status" value="1"/>
</dbReference>
<dbReference type="InterPro" id="IPR042986">
    <property type="entry name" value="PLEKHS1"/>
</dbReference>
<evidence type="ECO:0000313" key="4">
    <source>
        <dbReference type="Proteomes" id="UP000000437"/>
    </source>
</evidence>
<dbReference type="RefSeq" id="XP_005156292.1">
    <property type="nucleotide sequence ID" value="XM_005156235.5"/>
</dbReference>
<feature type="compositionally biased region" description="Basic and acidic residues" evidence="1">
    <location>
        <begin position="205"/>
        <end position="215"/>
    </location>
</feature>
<dbReference type="InterPro" id="IPR001849">
    <property type="entry name" value="PH_domain"/>
</dbReference>
<dbReference type="OMA" id="FKSSEDH"/>
<sequence length="380" mass="43338">MYNRKKSDSTASNHSEAAEMEDLCSGFLYKSPPSGQIRKMKSWKRRFFVLEKKNNGSHELKYYKTTEKDKAIKSIEVSSITLLYVGPESHSAFEWISKTFKCSSSSVLFMKTENPTDKVQREYFFIGDSSEEVNRWFNAIFGVLKNFKIESQTKPQTMTESTDKNPCDSDKSKAVSRPAVPPRTRSFEVVTSHPEECCQQTHNRNRSETKVSEKEESLDETGEESNEELSSEESGIGSSEDSLLTCMTQVFNNLKTQEKITEPHSQTPQSTTISDINNTDYCTNFNGNSKTYTFVEKEISLSACELKNLVFSEETGRLRMKGKKREVSCSLHEGDEILAFNDLLTYTVEDIQLYIRKLSKGEVTFTVRRLKDSIPMCSES</sequence>
<dbReference type="SMR" id="E7FH30"/>
<dbReference type="Bgee" id="ENSDARG00000079227">
    <property type="expression patterns" value="Expressed in pharyngeal gill and 5 other cell types or tissues"/>
</dbReference>
<proteinExistence type="predicted"/>
<reference evidence="3 4" key="1">
    <citation type="journal article" date="2013" name="Nature">
        <title>The zebrafish reference genome sequence and its relationship to the human genome.</title>
        <authorList>
            <consortium name="Genome Reference Consortium Zebrafish"/>
            <person name="Howe K."/>
            <person name="Clark M.D."/>
            <person name="Torroja C.F."/>
            <person name="Torrance J."/>
            <person name="Berthelot C."/>
            <person name="Muffato M."/>
            <person name="Collins J.E."/>
            <person name="Humphray S."/>
            <person name="McLaren K."/>
            <person name="Matthews L."/>
            <person name="McLaren S."/>
            <person name="Sealy I."/>
            <person name="Caccamo M."/>
            <person name="Churcher C."/>
            <person name="Scott C."/>
            <person name="Barrett J.C."/>
            <person name="Koch R."/>
            <person name="Rauch G.J."/>
            <person name="White S."/>
            <person name="Chow W."/>
            <person name="Kilian B."/>
            <person name="Quintais L.T."/>
            <person name="Guerra-Assuncao J.A."/>
            <person name="Zhou Y."/>
            <person name="Gu Y."/>
            <person name="Yen J."/>
            <person name="Vogel J.H."/>
            <person name="Eyre T."/>
            <person name="Redmond S."/>
            <person name="Banerjee R."/>
            <person name="Chi J."/>
            <person name="Fu B."/>
            <person name="Langley E."/>
            <person name="Maguire S.F."/>
            <person name="Laird G.K."/>
            <person name="Lloyd D."/>
            <person name="Kenyon E."/>
            <person name="Donaldson S."/>
            <person name="Sehra H."/>
            <person name="Almeida-King J."/>
            <person name="Loveland J."/>
            <person name="Trevanion S."/>
            <person name="Jones M."/>
            <person name="Quail M."/>
            <person name="Willey D."/>
            <person name="Hunt A."/>
            <person name="Burton J."/>
            <person name="Sims S."/>
            <person name="McLay K."/>
            <person name="Plumb B."/>
            <person name="Davis J."/>
            <person name="Clee C."/>
            <person name="Oliver K."/>
            <person name="Clark R."/>
            <person name="Riddle C."/>
            <person name="Elliot D."/>
            <person name="Eliott D."/>
            <person name="Threadgold G."/>
            <person name="Harden G."/>
            <person name="Ware D."/>
            <person name="Begum S."/>
            <person name="Mortimore B."/>
            <person name="Mortimer B."/>
            <person name="Kerry G."/>
            <person name="Heath P."/>
            <person name="Phillimore B."/>
            <person name="Tracey A."/>
            <person name="Corby N."/>
            <person name="Dunn M."/>
            <person name="Johnson C."/>
            <person name="Wood J."/>
            <person name="Clark S."/>
            <person name="Pelan S."/>
            <person name="Griffiths G."/>
            <person name="Smith M."/>
            <person name="Glithero R."/>
            <person name="Howden P."/>
            <person name="Barker N."/>
            <person name="Lloyd C."/>
            <person name="Stevens C."/>
            <person name="Harley J."/>
            <person name="Holt K."/>
            <person name="Panagiotidis G."/>
            <person name="Lovell J."/>
            <person name="Beasley H."/>
            <person name="Henderson C."/>
            <person name="Gordon D."/>
            <person name="Auger K."/>
            <person name="Wright D."/>
            <person name="Collins J."/>
            <person name="Raisen C."/>
            <person name="Dyer L."/>
            <person name="Leung K."/>
            <person name="Robertson L."/>
            <person name="Ambridge K."/>
            <person name="Leongamornlert D."/>
            <person name="McGuire S."/>
            <person name="Gilderthorp R."/>
            <person name="Griffiths C."/>
            <person name="Manthravadi D."/>
            <person name="Nichol S."/>
            <person name="Barker G."/>
            <person name="Whitehead S."/>
            <person name="Kay M."/>
            <person name="Brown J."/>
            <person name="Murnane C."/>
            <person name="Gray E."/>
            <person name="Humphries M."/>
            <person name="Sycamore N."/>
            <person name="Barker D."/>
            <person name="Saunders D."/>
            <person name="Wallis J."/>
            <person name="Babbage A."/>
            <person name="Hammond S."/>
            <person name="Mashreghi-Mohammadi M."/>
            <person name="Barr L."/>
            <person name="Martin S."/>
            <person name="Wray P."/>
            <person name="Ellington A."/>
            <person name="Matthews N."/>
            <person name="Ellwood M."/>
            <person name="Woodmansey R."/>
            <person name="Clark G."/>
            <person name="Cooper J."/>
            <person name="Cooper J."/>
            <person name="Tromans A."/>
            <person name="Grafham D."/>
            <person name="Skuce C."/>
            <person name="Pandian R."/>
            <person name="Andrews R."/>
            <person name="Harrison E."/>
            <person name="Kimberley A."/>
            <person name="Garnett J."/>
            <person name="Fosker N."/>
            <person name="Hall R."/>
            <person name="Garner P."/>
            <person name="Kelly D."/>
            <person name="Bird C."/>
            <person name="Palmer S."/>
            <person name="Gehring I."/>
            <person name="Berger A."/>
            <person name="Dooley C.M."/>
            <person name="Ersan-Urun Z."/>
            <person name="Eser C."/>
            <person name="Geiger H."/>
            <person name="Geisler M."/>
            <person name="Karotki L."/>
            <person name="Kirn A."/>
            <person name="Konantz J."/>
            <person name="Konantz M."/>
            <person name="Oberlander M."/>
            <person name="Rudolph-Geiger S."/>
            <person name="Teucke M."/>
            <person name="Lanz C."/>
            <person name="Raddatz G."/>
            <person name="Osoegawa K."/>
            <person name="Zhu B."/>
            <person name="Rapp A."/>
            <person name="Widaa S."/>
            <person name="Langford C."/>
            <person name="Yang F."/>
            <person name="Schuster S.C."/>
            <person name="Carter N.P."/>
            <person name="Harrow J."/>
            <person name="Ning Z."/>
            <person name="Herrero J."/>
            <person name="Searle S.M."/>
            <person name="Enright A."/>
            <person name="Geisler R."/>
            <person name="Plasterk R.H."/>
            <person name="Lee C."/>
            <person name="Westerfield M."/>
            <person name="de Jong P.J."/>
            <person name="Zon L.I."/>
            <person name="Postlethwait J.H."/>
            <person name="Nusslein-Volhard C."/>
            <person name="Hubbard T.J."/>
            <person name="Roest Crollius H."/>
            <person name="Rogers J."/>
            <person name="Stemple D.L."/>
        </authorList>
    </citation>
    <scope>NUCLEOTIDE SEQUENCE [LARGE SCALE GENOMIC DNA]</scope>
    <source>
        <strain evidence="3">Tuebingen</strain>
    </source>
</reference>
<feature type="compositionally biased region" description="Basic and acidic residues" evidence="1">
    <location>
        <begin position="161"/>
        <end position="173"/>
    </location>
</feature>
<evidence type="ECO:0000313" key="5">
    <source>
        <dbReference type="RefSeq" id="XP_005156292.1"/>
    </source>
</evidence>
<evidence type="ECO:0000313" key="3">
    <source>
        <dbReference type="Ensembl" id="ENSDARP00000127305"/>
    </source>
</evidence>
<dbReference type="AlphaFoldDB" id="E7FH30"/>
<dbReference type="OrthoDB" id="9900190at2759"/>